<comment type="caution">
    <text evidence="1">The sequence shown here is derived from an EMBL/GenBank/DDBJ whole genome shotgun (WGS) entry which is preliminary data.</text>
</comment>
<organism evidence="1 2">
    <name type="scientific">Wickerhamomyces mucosus</name>
    <dbReference type="NCBI Taxonomy" id="1378264"/>
    <lineage>
        <taxon>Eukaryota</taxon>
        <taxon>Fungi</taxon>
        <taxon>Dikarya</taxon>
        <taxon>Ascomycota</taxon>
        <taxon>Saccharomycotina</taxon>
        <taxon>Saccharomycetes</taxon>
        <taxon>Phaffomycetales</taxon>
        <taxon>Wickerhamomycetaceae</taxon>
        <taxon>Wickerhamomyces</taxon>
    </lineage>
</organism>
<dbReference type="EMBL" id="JAEUBF010001028">
    <property type="protein sequence ID" value="KAH3673291.1"/>
    <property type="molecule type" value="Genomic_DNA"/>
</dbReference>
<gene>
    <name evidence="1" type="ORF">WICMUC_003751</name>
</gene>
<protein>
    <submittedName>
        <fullName evidence="1">Uncharacterized protein</fullName>
    </submittedName>
</protein>
<sequence>MEPTMATGRPTIRPIFDVFVEDEFSRNVEPNREVAVVLVLFELIVVDDVLEAIFEVEVEVENSVDIVDGSEDTALLSKVIPDPLSFVDNESNSILISNTPFTIAVSVIWTNEVIVVDDSKVVIVVIDLSSILSSSFHKYIQRLLGNIHIK</sequence>
<evidence type="ECO:0000313" key="2">
    <source>
        <dbReference type="Proteomes" id="UP000769528"/>
    </source>
</evidence>
<reference evidence="1" key="1">
    <citation type="journal article" date="2021" name="Open Biol.">
        <title>Shared evolutionary footprints suggest mitochondrial oxidative damage underlies multiple complex I losses in fungi.</title>
        <authorList>
            <person name="Schikora-Tamarit M.A."/>
            <person name="Marcet-Houben M."/>
            <person name="Nosek J."/>
            <person name="Gabaldon T."/>
        </authorList>
    </citation>
    <scope>NUCLEOTIDE SEQUENCE</scope>
    <source>
        <strain evidence="1">CBS6341</strain>
    </source>
</reference>
<evidence type="ECO:0000313" key="1">
    <source>
        <dbReference type="EMBL" id="KAH3673291.1"/>
    </source>
</evidence>
<name>A0A9P8TBR7_9ASCO</name>
<reference evidence="1" key="2">
    <citation type="submission" date="2021-01" db="EMBL/GenBank/DDBJ databases">
        <authorList>
            <person name="Schikora-Tamarit M.A."/>
        </authorList>
    </citation>
    <scope>NUCLEOTIDE SEQUENCE</scope>
    <source>
        <strain evidence="1">CBS6341</strain>
    </source>
</reference>
<accession>A0A9P8TBR7</accession>
<keyword evidence="2" id="KW-1185">Reference proteome</keyword>
<dbReference type="AlphaFoldDB" id="A0A9P8TBR7"/>
<dbReference type="Proteomes" id="UP000769528">
    <property type="component" value="Unassembled WGS sequence"/>
</dbReference>
<proteinExistence type="predicted"/>